<accession>A0A848BE15</accession>
<protein>
    <submittedName>
        <fullName evidence="2">RNA-binding protein</fullName>
    </submittedName>
</protein>
<keyword evidence="3" id="KW-1185">Reference proteome</keyword>
<gene>
    <name evidence="2" type="ORF">HF878_08255</name>
</gene>
<dbReference type="InterPro" id="IPR007374">
    <property type="entry name" value="ASCH_domain"/>
</dbReference>
<dbReference type="Proteomes" id="UP000543804">
    <property type="component" value="Unassembled WGS sequence"/>
</dbReference>
<evidence type="ECO:0000259" key="1">
    <source>
        <dbReference type="Pfam" id="PF04266"/>
    </source>
</evidence>
<evidence type="ECO:0000313" key="2">
    <source>
        <dbReference type="EMBL" id="NMD99457.1"/>
    </source>
</evidence>
<dbReference type="EMBL" id="JABAFA010000032">
    <property type="protein sequence ID" value="NMD99457.1"/>
    <property type="molecule type" value="Genomic_DNA"/>
</dbReference>
<organism evidence="2 3">
    <name type="scientific">Selenomonas bovis</name>
    <dbReference type="NCBI Taxonomy" id="416586"/>
    <lineage>
        <taxon>Bacteria</taxon>
        <taxon>Bacillati</taxon>
        <taxon>Bacillota</taxon>
        <taxon>Negativicutes</taxon>
        <taxon>Selenomonadales</taxon>
        <taxon>Selenomonadaceae</taxon>
        <taxon>Selenomonas</taxon>
    </lineage>
</organism>
<name>A0A848BE15_9FIRM</name>
<dbReference type="AlphaFoldDB" id="A0A848BE15"/>
<dbReference type="Pfam" id="PF04266">
    <property type="entry name" value="ASCH"/>
    <property type="match status" value="1"/>
</dbReference>
<comment type="caution">
    <text evidence="2">The sequence shown here is derived from an EMBL/GenBank/DDBJ whole genome shotgun (WGS) entry which is preliminary data.</text>
</comment>
<reference evidence="2 3" key="1">
    <citation type="submission" date="2020-04" db="EMBL/GenBank/DDBJ databases">
        <authorList>
            <person name="Hitch T.C.A."/>
            <person name="Wylensek D."/>
            <person name="Clavel T."/>
        </authorList>
    </citation>
    <scope>NUCLEOTIDE SEQUENCE [LARGE SCALE GENOMIC DNA]</scope>
    <source>
        <strain evidence="2 3">PG-130-P53-12</strain>
    </source>
</reference>
<evidence type="ECO:0000313" key="3">
    <source>
        <dbReference type="Proteomes" id="UP000543804"/>
    </source>
</evidence>
<proteinExistence type="predicted"/>
<feature type="domain" description="ASCH" evidence="1">
    <location>
        <begin position="13"/>
        <end position="114"/>
    </location>
</feature>
<sequence length="118" mass="13620">MMMALNFQAAKHKKMLMERTKNCTVRLGDVSAEFPENSIVWITTGKKGEPKHKLYTAFLDKVRVKTMGTLTSADLGHQNPEINSVDELVEDFEKIYKRRILKEDTVTVIYFSEVHEDL</sequence>